<keyword evidence="4" id="KW-0012">Acyltransferase</keyword>
<feature type="domain" description="Carrier" evidence="7">
    <location>
        <begin position="1652"/>
        <end position="1730"/>
    </location>
</feature>
<dbReference type="InterPro" id="IPR042104">
    <property type="entry name" value="PKS_dehydratase_sf"/>
</dbReference>
<evidence type="ECO:0000259" key="7">
    <source>
        <dbReference type="PROSITE" id="PS50075"/>
    </source>
</evidence>
<dbReference type="SUPFAM" id="SSF52151">
    <property type="entry name" value="FabD/lysophospholipase-like"/>
    <property type="match status" value="1"/>
</dbReference>
<dbReference type="InterPro" id="IPR020841">
    <property type="entry name" value="PKS_Beta-ketoAc_synthase_dom"/>
</dbReference>
<feature type="region of interest" description="Disordered" evidence="6">
    <location>
        <begin position="1851"/>
        <end position="1879"/>
    </location>
</feature>
<dbReference type="Pfam" id="PF07993">
    <property type="entry name" value="NAD_binding_4"/>
    <property type="match status" value="1"/>
</dbReference>
<feature type="active site" description="Proton donor; for dehydratase activity" evidence="5">
    <location>
        <position position="1498"/>
    </location>
</feature>
<keyword evidence="3" id="KW-0808">Transferase</keyword>
<dbReference type="InterPro" id="IPR036291">
    <property type="entry name" value="NAD(P)-bd_dom_sf"/>
</dbReference>
<dbReference type="InterPro" id="IPR016039">
    <property type="entry name" value="Thiolase-like"/>
</dbReference>
<evidence type="ECO:0000256" key="5">
    <source>
        <dbReference type="PROSITE-ProRule" id="PRU01363"/>
    </source>
</evidence>
<accession>A0ABR1U8I4</accession>
<dbReference type="SUPFAM" id="SSF47336">
    <property type="entry name" value="ACP-like"/>
    <property type="match status" value="2"/>
</dbReference>
<dbReference type="InterPro" id="IPR030918">
    <property type="entry name" value="PT_fungal_PKS"/>
</dbReference>
<dbReference type="PROSITE" id="PS00606">
    <property type="entry name" value="KS3_1"/>
    <property type="match status" value="1"/>
</dbReference>
<dbReference type="InterPro" id="IPR014030">
    <property type="entry name" value="Ketoacyl_synth_N"/>
</dbReference>
<keyword evidence="2" id="KW-0597">Phosphoprotein</keyword>
<dbReference type="PROSITE" id="PS52019">
    <property type="entry name" value="PKS_MFAS_DH"/>
    <property type="match status" value="1"/>
</dbReference>
<evidence type="ECO:0000259" key="8">
    <source>
        <dbReference type="PROSITE" id="PS52004"/>
    </source>
</evidence>
<gene>
    <name evidence="10" type="ORF">PG993_000427</name>
</gene>
<dbReference type="CDD" id="cd00833">
    <property type="entry name" value="PKS"/>
    <property type="match status" value="1"/>
</dbReference>
<dbReference type="Pfam" id="PF00109">
    <property type="entry name" value="ketoacyl-synt"/>
    <property type="match status" value="1"/>
</dbReference>
<feature type="compositionally biased region" description="Polar residues" evidence="6">
    <location>
        <begin position="1735"/>
        <end position="1756"/>
    </location>
</feature>
<dbReference type="Pfam" id="PF02801">
    <property type="entry name" value="Ketoacyl-synt_C"/>
    <property type="match status" value="1"/>
</dbReference>
<dbReference type="SUPFAM" id="SSF51735">
    <property type="entry name" value="NAD(P)-binding Rossmann-fold domains"/>
    <property type="match status" value="1"/>
</dbReference>
<feature type="domain" description="Carrier" evidence="7">
    <location>
        <begin position="1765"/>
        <end position="1840"/>
    </location>
</feature>
<evidence type="ECO:0000256" key="1">
    <source>
        <dbReference type="ARBA" id="ARBA00022450"/>
    </source>
</evidence>
<dbReference type="Pfam" id="PF00550">
    <property type="entry name" value="PP-binding"/>
    <property type="match status" value="2"/>
</dbReference>
<feature type="region of interest" description="C-terminal hotdog fold" evidence="5">
    <location>
        <begin position="1434"/>
        <end position="1585"/>
    </location>
</feature>
<dbReference type="PANTHER" id="PTHR43775:SF40">
    <property type="entry name" value="NORSOLORINIC ACID SYNTHASE STCA"/>
    <property type="match status" value="1"/>
</dbReference>
<evidence type="ECO:0000256" key="6">
    <source>
        <dbReference type="SAM" id="MobiDB-lite"/>
    </source>
</evidence>
<dbReference type="SMART" id="SM00827">
    <property type="entry name" value="PKS_AT"/>
    <property type="match status" value="1"/>
</dbReference>
<dbReference type="InterPro" id="IPR016036">
    <property type="entry name" value="Malonyl_transacylase_ACP-bd"/>
</dbReference>
<evidence type="ECO:0000256" key="4">
    <source>
        <dbReference type="ARBA" id="ARBA00023315"/>
    </source>
</evidence>
<dbReference type="Gene3D" id="3.40.50.720">
    <property type="entry name" value="NAD(P)-binding Rossmann-like Domain"/>
    <property type="match status" value="1"/>
</dbReference>
<feature type="domain" description="Ketosynthase family 3 (KS3)" evidence="8">
    <location>
        <begin position="361"/>
        <end position="796"/>
    </location>
</feature>
<dbReference type="SUPFAM" id="SSF53901">
    <property type="entry name" value="Thiolase-like"/>
    <property type="match status" value="1"/>
</dbReference>
<dbReference type="Pfam" id="PF00698">
    <property type="entry name" value="Acyl_transf_1"/>
    <property type="match status" value="1"/>
</dbReference>
<dbReference type="PANTHER" id="PTHR43775">
    <property type="entry name" value="FATTY ACID SYNTHASE"/>
    <property type="match status" value="1"/>
</dbReference>
<dbReference type="InterPro" id="IPR009081">
    <property type="entry name" value="PP-bd_ACP"/>
</dbReference>
<dbReference type="SUPFAM" id="SSF55048">
    <property type="entry name" value="Probable ACP-binding domain of malonyl-CoA ACP transacylase"/>
    <property type="match status" value="1"/>
</dbReference>
<dbReference type="Pfam" id="PF16073">
    <property type="entry name" value="SAT"/>
    <property type="match status" value="1"/>
</dbReference>
<dbReference type="InterPro" id="IPR014031">
    <property type="entry name" value="Ketoacyl_synth_C"/>
</dbReference>
<dbReference type="SMART" id="SM00823">
    <property type="entry name" value="PKS_PP"/>
    <property type="match status" value="2"/>
</dbReference>
<evidence type="ECO:0000259" key="9">
    <source>
        <dbReference type="PROSITE" id="PS52019"/>
    </source>
</evidence>
<dbReference type="PROSITE" id="PS50075">
    <property type="entry name" value="CARRIER"/>
    <property type="match status" value="2"/>
</dbReference>
<feature type="region of interest" description="N-terminal hotdog fold" evidence="5">
    <location>
        <begin position="1279"/>
        <end position="1411"/>
    </location>
</feature>
<feature type="region of interest" description="Disordered" evidence="6">
    <location>
        <begin position="1735"/>
        <end position="1766"/>
    </location>
</feature>
<dbReference type="NCBIfam" id="TIGR04532">
    <property type="entry name" value="PT_fungal_PKS"/>
    <property type="match status" value="1"/>
</dbReference>
<dbReference type="InterPro" id="IPR016035">
    <property type="entry name" value="Acyl_Trfase/lysoPLipase"/>
</dbReference>
<reference evidence="10 11" key="1">
    <citation type="submission" date="2023-01" db="EMBL/GenBank/DDBJ databases">
        <title>Analysis of 21 Apiospora genomes using comparative genomics revels a genus with tremendous synthesis potential of carbohydrate active enzymes and secondary metabolites.</title>
        <authorList>
            <person name="Sorensen T."/>
        </authorList>
    </citation>
    <scope>NUCLEOTIDE SEQUENCE [LARGE SCALE GENOMIC DNA]</scope>
    <source>
        <strain evidence="10 11">CBS 33761</strain>
    </source>
</reference>
<dbReference type="Gene3D" id="3.30.70.3290">
    <property type="match status" value="1"/>
</dbReference>
<evidence type="ECO:0000313" key="11">
    <source>
        <dbReference type="Proteomes" id="UP001444661"/>
    </source>
</evidence>
<dbReference type="InterPro" id="IPR032088">
    <property type="entry name" value="SAT"/>
</dbReference>
<evidence type="ECO:0000313" key="10">
    <source>
        <dbReference type="EMBL" id="KAK8055200.1"/>
    </source>
</evidence>
<dbReference type="InterPro" id="IPR013120">
    <property type="entry name" value="FAR_NAD-bd"/>
</dbReference>
<dbReference type="Proteomes" id="UP001444661">
    <property type="component" value="Unassembled WGS sequence"/>
</dbReference>
<sequence>MTDDIKLYLFGDQTFNVQPHLRGLLQGTDNPAVHEFLVKSYEVLRVKLHRLSDAAPDDVPRFTCLNDFVMWEKAESKLVPLDMAITCVYQLGLFIKQFSYSGSFSETSQALGLCTGALAAAAVNASQDILDLVSKGVIAVTAAFDVGLRVMSVGDRVAGHHDKKQSWSIAVSGTSASTALQEFNRDTAFPPTSKPYVSVYHHRGLTISGPPVSLLCSTKSVAPDRFHFKTLPVYGPYHAPHLFSDVDVEEIMGGILPRGREQCHHASDTDVKSDSSSFTGLLRSAIQHILLNPIRWDEIINHLQTWIESIEPRTFHVVPIATTDDHIVYNSLKRTSLRGLIPTEQAVVPEPSPNTHGGGSVSKLAIIGMSGRFPGATNTEAFWDLLHRGLDMAKPVPALHWDAATHVDPAGLRKNTSATPFGCWLDEPEVFDARFFNISPREAPQIDPAQRLALMTTYEAIEQAGLVPDATPSTRRDRVGVFYGVTSNDWMETNSAQNIDTYFIPGGNRAFIPGRINYYFKFSGPSYAVDTACSSSLAGIHLACNSLWRGDIDVAIAGGTNILTNPDFTAGLDRGHFLSRAGNCKTFDDEADGYCRGEGIGTVIIKRLDDALAENDPILGVILGAQTNHSAESESITRPHVGAQHAIFKRILHQGAVDPDTVSYVEMHGTGTQAGDAGEMSSVLETFAPYPPSRSSTRTDSGPLYLGSVKANIGHGEASSGISSLIKLLLMMQKNTIVPHIGIKNRINRRFPTNMEERKVKIASEPTTWERGSKPRRVFVNNFSAAGGNSALLLEDAPTRQGPVTDNSDKNDDRVHPIAISAKNGASLQGNLKSLIELVSGNPQIDMGALSYTTTARRIHHPHRVLLAASDSRELHSQLEAALRDNVGVTRPKGSPALVFTFTGQGAQYPGMGRELFNTFPVMRSEMRHLDKLGQNFGFPSMLPVIFSDQRDLDSFSTTVVQLANVGMQIALHKMWASWNVRPSSVVGHSLGMYAALNAAGVLSDADTVYLVGKRGELLEQHCTRDTHAMLVVKGSVDRIAETLQGYEYEVSCVNSPTETVLAGPEARVAAVRDRLREAGLHSTLMKLPYAFHSSQLDPMLPSLQKVANGVSFRNPKVPVLCAVDGKVVTEPDYFSAEYLVKHSRQPVLMLEALLSARTENLFGEQTVALEIGPHPVLSEIVRAVVGPHIVSVASSQRGRPMWQTLSSTLKQMYTRGVDIRWSAYQQAFPSSHRVLPLPAYSWDLKKYWIQYVHDWSLRKGEPPLTAPNGTRLESTTIHQVIEELSEGSRLVMVVEADIAREDLRPLVQGHEVDGVPLCTPSVYADIALTIGSYLLDRYRPDQKERQLDLSDMTISKALVLDSAASQQFLQAHVEVDWSRLGASVRFMSFDSKQKLQEHAKCDIRFKDKSLQGMLQQEAAATRQRMEALRAGVATGVTARFNRPMVYRAIRPLAKFHADYRAIDEVILDSGTLQASSRLTFSTVKRGGSFHTHPALIDSLTQSCGFAMNCNDDSDLDSVVYMNHGWGSFQMFEPISFDKEYTTYTRLEQGPDNLWYGDVTVFDGETVVAWFGKIAVRLKSHKALNTPRQGFANYTFRQIQGVPRRVLKVILSIESRNTSQKQQSAKKLQPLLNSPGLDKPAYTGALKGHRTSPDTPRLEKALRIIAEESGIAIADLTEATVFADVGIDSLLGLSISARFQDELDLDVSFDALFYEYPSVAALGNFLGSRVASVDRQSPIQPNPKQEALTGSTTPDGETTPCPTPDGDFKRALEIIAEESGLAIDELTDDTAFADAGVDSLLSLVITSRFRDELEREVGHETLLLECPTVGDLRNFLVGETNASLVRTQDLDEATKSAPSSNLAQGDSVSSENGKTCNLSQGQEGVAATLEARKRAVDEYVWKYTTGWAVQPPLGSSSSSSGASFPHDARKVVLVTGATGSLGGHLVYHLAQRPDVREVVCLNRENRLEPYARQYQAMRDKGIRFPDALKPKLLVLQTDVTRPRLGLPADTYEALAGRVTTIIHSAWPMSAKRDLAGFEPQFQILRHLLDLVAEAARRQPAGFRPTFQQVSSIGVVGHYGREQQEETIVVPEERVDMGAVLPNGYSEAKWGCERMLDATLHRHRDKFRAMAVRLGQIAGSKTSGYWSPMEHFGFLVKSSATLGALPDPGDAARCYWTPVNDVAASLADLALRNDQVGDSDVADYPIYHIDNPGGQSWRDINAVLSDALGVRHQIPFSEWVARVRATPRKDNPASTLLEFLDSNYLRMSCGGLILDVRKTLSHAPSLSTVGPVSDEVIKKYITVWKEIGFLRHD</sequence>
<dbReference type="InterPro" id="IPR049900">
    <property type="entry name" value="PKS_mFAS_DH"/>
</dbReference>
<organism evidence="10 11">
    <name type="scientific">Apiospora rasikravindrae</name>
    <dbReference type="NCBI Taxonomy" id="990691"/>
    <lineage>
        <taxon>Eukaryota</taxon>
        <taxon>Fungi</taxon>
        <taxon>Dikarya</taxon>
        <taxon>Ascomycota</taxon>
        <taxon>Pezizomycotina</taxon>
        <taxon>Sordariomycetes</taxon>
        <taxon>Xylariomycetidae</taxon>
        <taxon>Amphisphaeriales</taxon>
        <taxon>Apiosporaceae</taxon>
        <taxon>Apiospora</taxon>
    </lineage>
</organism>
<keyword evidence="1" id="KW-0596">Phosphopantetheine</keyword>
<proteinExistence type="predicted"/>
<dbReference type="Pfam" id="PF22621">
    <property type="entry name" value="CurL-like_PKS_C"/>
    <property type="match status" value="1"/>
</dbReference>
<dbReference type="Gene3D" id="3.40.366.10">
    <property type="entry name" value="Malonyl-Coenzyme A Acyl Carrier Protein, domain 2"/>
    <property type="match status" value="2"/>
</dbReference>
<dbReference type="Gene3D" id="3.10.129.110">
    <property type="entry name" value="Polyketide synthase dehydratase"/>
    <property type="match status" value="1"/>
</dbReference>
<dbReference type="InterPro" id="IPR014043">
    <property type="entry name" value="Acyl_transferase_dom"/>
</dbReference>
<dbReference type="InterPro" id="IPR036736">
    <property type="entry name" value="ACP-like_sf"/>
</dbReference>
<dbReference type="Gene3D" id="3.40.47.10">
    <property type="match status" value="1"/>
</dbReference>
<feature type="compositionally biased region" description="Polar residues" evidence="6">
    <location>
        <begin position="1856"/>
        <end position="1879"/>
    </location>
</feature>
<dbReference type="Gene3D" id="1.10.1200.10">
    <property type="entry name" value="ACP-like"/>
    <property type="match status" value="2"/>
</dbReference>
<dbReference type="InterPro" id="IPR050091">
    <property type="entry name" value="PKS_NRPS_Biosynth_Enz"/>
</dbReference>
<name>A0ABR1U8I4_9PEZI</name>
<dbReference type="InterPro" id="IPR018201">
    <property type="entry name" value="Ketoacyl_synth_AS"/>
</dbReference>
<protein>
    <submittedName>
        <fullName evidence="10">Fusarubin cluster-polyketide synthase</fullName>
    </submittedName>
</protein>
<dbReference type="InterPro" id="IPR020806">
    <property type="entry name" value="PKS_PP-bd"/>
</dbReference>
<evidence type="ECO:0000256" key="3">
    <source>
        <dbReference type="ARBA" id="ARBA00022679"/>
    </source>
</evidence>
<dbReference type="InterPro" id="IPR001227">
    <property type="entry name" value="Ac_transferase_dom_sf"/>
</dbReference>
<dbReference type="PROSITE" id="PS52004">
    <property type="entry name" value="KS3_2"/>
    <property type="match status" value="1"/>
</dbReference>
<dbReference type="EMBL" id="JAQQWK010000001">
    <property type="protein sequence ID" value="KAK8055200.1"/>
    <property type="molecule type" value="Genomic_DNA"/>
</dbReference>
<keyword evidence="11" id="KW-1185">Reference proteome</keyword>
<evidence type="ECO:0000256" key="2">
    <source>
        <dbReference type="ARBA" id="ARBA00022553"/>
    </source>
</evidence>
<feature type="domain" description="PKS/mFAS DH" evidence="9">
    <location>
        <begin position="1279"/>
        <end position="1585"/>
    </location>
</feature>
<feature type="active site" description="Proton acceptor; for dehydratase activity" evidence="5">
    <location>
        <position position="1311"/>
    </location>
</feature>
<comment type="caution">
    <text evidence="10">The sequence shown here is derived from an EMBL/GenBank/DDBJ whole genome shotgun (WGS) entry which is preliminary data.</text>
</comment>
<dbReference type="SMART" id="SM00825">
    <property type="entry name" value="PKS_KS"/>
    <property type="match status" value="1"/>
</dbReference>